<dbReference type="FunFam" id="3.40.50.300:FF:000830">
    <property type="entry name" value="Endonuclease MutS2"/>
    <property type="match status" value="1"/>
</dbReference>
<gene>
    <name evidence="10" type="ORF">SAMN05660297_01992</name>
</gene>
<dbReference type="PIRSF" id="PIRSF005814">
    <property type="entry name" value="MutS_YshD"/>
    <property type="match status" value="1"/>
</dbReference>
<keyword evidence="6" id="KW-0694">RNA-binding</keyword>
<dbReference type="GO" id="GO:0045910">
    <property type="term" value="P:negative regulation of DNA recombination"/>
    <property type="evidence" value="ECO:0007669"/>
    <property type="project" value="InterPro"/>
</dbReference>
<dbReference type="GO" id="GO:0005524">
    <property type="term" value="F:ATP binding"/>
    <property type="evidence" value="ECO:0007669"/>
    <property type="project" value="UniProtKB-KW"/>
</dbReference>
<dbReference type="Proteomes" id="UP000199568">
    <property type="component" value="Unassembled WGS sequence"/>
</dbReference>
<evidence type="ECO:0000256" key="7">
    <source>
        <dbReference type="ARBA" id="ARBA00023125"/>
    </source>
</evidence>
<dbReference type="GO" id="GO:0006298">
    <property type="term" value="P:mismatch repair"/>
    <property type="evidence" value="ECO:0007669"/>
    <property type="project" value="InterPro"/>
</dbReference>
<dbReference type="Pfam" id="PF00488">
    <property type="entry name" value="MutS_V"/>
    <property type="match status" value="1"/>
</dbReference>
<dbReference type="Gene3D" id="3.40.50.300">
    <property type="entry name" value="P-loop containing nucleotide triphosphate hydrolases"/>
    <property type="match status" value="1"/>
</dbReference>
<keyword evidence="11" id="KW-1185">Reference proteome</keyword>
<sequence>MNKNPEEILEFHKIIETLGSYTLSDMGRKLVERLQPSIDIEVIEQWMLETTEAKKIVEKSASIPLHSLQGIEGILEKLGKNNIFQPKELESILELLMAGKRVKKFMMDKSSIAPLVSSYALSIYEIKDITEEIDRCIRNGRVDDRASTTLAKTRKKIIILEERLKSKLESILKSPQYAQYLQENLISMRNGRYVIPVKREYRKSIDGEVLDSSSTGSTVFVEPKEVKKYYNELSLLKIEEEQEEYKILSYLTSMVESYEREIRINVETLANYDFLFAKGKYSCSIKGNSINLNQEGYIHIESARHPLLGPSAVPLDFMVGKGYKALVITGPNTGGKTVTIKTIGLLTLMAQSGLHVPAKEESQLAVFDNILVDIGDGQSIQQSLSTFSSHIENIITIVEEANERSLVIMDELGAGTDPAEGTGLAAAILETVYNKGATILATTHYSEIKSFAENHKGFKNGCMEFDIHSLKPLYKLHIGESGESNAFLIALRLGLNKGIIERAHEITYGYPKEYDGRIFEKNVVKVATSPVLKPPTNPKKKNPPKKAENNQRFKLGDCVYVSSLDATGIVYEEENSKGEVGVMVKKKKLKVNKKRLTLHIDGRHLYPEDYDLDIVFESKDNRKKKKLIGRKLIKGVAIEYTDES</sequence>
<dbReference type="SMART" id="SM00533">
    <property type="entry name" value="MUTSd"/>
    <property type="match status" value="1"/>
</dbReference>
<dbReference type="GO" id="GO:0140664">
    <property type="term" value="F:ATP-dependent DNA damage sensor activity"/>
    <property type="evidence" value="ECO:0007669"/>
    <property type="project" value="InterPro"/>
</dbReference>
<dbReference type="InterPro" id="IPR005747">
    <property type="entry name" value="MutS2"/>
</dbReference>
<dbReference type="SUPFAM" id="SSF48334">
    <property type="entry name" value="DNA repair protein MutS, domain III"/>
    <property type="match status" value="1"/>
</dbReference>
<dbReference type="InterPro" id="IPR007696">
    <property type="entry name" value="DNA_mismatch_repair_MutS_core"/>
</dbReference>
<evidence type="ECO:0000256" key="6">
    <source>
        <dbReference type="ARBA" id="ARBA00022884"/>
    </source>
</evidence>
<name>A0A1I0DD61_9FIRM</name>
<dbReference type="SUPFAM" id="SSF52540">
    <property type="entry name" value="P-loop containing nucleoside triphosphate hydrolases"/>
    <property type="match status" value="1"/>
</dbReference>
<dbReference type="STRING" id="426128.SAMN05660297_01992"/>
<evidence type="ECO:0000256" key="3">
    <source>
        <dbReference type="ARBA" id="ARBA00022741"/>
    </source>
</evidence>
<keyword evidence="7" id="KW-0238">DNA-binding</keyword>
<evidence type="ECO:0000256" key="1">
    <source>
        <dbReference type="ARBA" id="ARBA00022722"/>
    </source>
</evidence>
<feature type="region of interest" description="Disordered" evidence="8">
    <location>
        <begin position="530"/>
        <end position="549"/>
    </location>
</feature>
<dbReference type="InterPro" id="IPR027417">
    <property type="entry name" value="P-loop_NTPase"/>
</dbReference>
<accession>A0A1I0DD61</accession>
<keyword evidence="1" id="KW-0540">Nuclease</keyword>
<dbReference type="InterPro" id="IPR045076">
    <property type="entry name" value="MutS"/>
</dbReference>
<dbReference type="PANTHER" id="PTHR48466:SF2">
    <property type="entry name" value="OS10G0509000 PROTEIN"/>
    <property type="match status" value="1"/>
</dbReference>
<dbReference type="GO" id="GO:0030983">
    <property type="term" value="F:mismatched DNA binding"/>
    <property type="evidence" value="ECO:0007669"/>
    <property type="project" value="InterPro"/>
</dbReference>
<keyword evidence="5" id="KW-0067">ATP-binding</keyword>
<proteinExistence type="predicted"/>
<dbReference type="InterPro" id="IPR000432">
    <property type="entry name" value="DNA_mismatch_repair_MutS_C"/>
</dbReference>
<evidence type="ECO:0000256" key="4">
    <source>
        <dbReference type="ARBA" id="ARBA00022801"/>
    </source>
</evidence>
<evidence type="ECO:0000259" key="9">
    <source>
        <dbReference type="PROSITE" id="PS00486"/>
    </source>
</evidence>
<keyword evidence="3" id="KW-0547">Nucleotide-binding</keyword>
<dbReference type="SMART" id="SM00534">
    <property type="entry name" value="MUTSac"/>
    <property type="match status" value="1"/>
</dbReference>
<dbReference type="PANTHER" id="PTHR48466">
    <property type="entry name" value="OS10G0509000 PROTEIN-RELATED"/>
    <property type="match status" value="1"/>
</dbReference>
<protein>
    <submittedName>
        <fullName evidence="10">MutS2 family protein</fullName>
    </submittedName>
</protein>
<keyword evidence="2" id="KW-0699">rRNA-binding</keyword>
<evidence type="ECO:0000313" key="10">
    <source>
        <dbReference type="EMBL" id="SET30266.1"/>
    </source>
</evidence>
<dbReference type="NCBIfam" id="TIGR01069">
    <property type="entry name" value="mutS2"/>
    <property type="match status" value="1"/>
</dbReference>
<evidence type="ECO:0000256" key="5">
    <source>
        <dbReference type="ARBA" id="ARBA00022840"/>
    </source>
</evidence>
<evidence type="ECO:0000313" key="11">
    <source>
        <dbReference type="Proteomes" id="UP000199568"/>
    </source>
</evidence>
<reference evidence="10 11" key="1">
    <citation type="submission" date="2016-10" db="EMBL/GenBank/DDBJ databases">
        <authorList>
            <person name="de Groot N.N."/>
        </authorList>
    </citation>
    <scope>NUCLEOTIDE SEQUENCE [LARGE SCALE GENOMIC DNA]</scope>
    <source>
        <strain evidence="10 11">DSM 18979</strain>
    </source>
</reference>
<dbReference type="PROSITE" id="PS00486">
    <property type="entry name" value="DNA_MISMATCH_REPAIR_2"/>
    <property type="match status" value="1"/>
</dbReference>
<organism evidence="10 11">
    <name type="scientific">Natronincola peptidivorans</name>
    <dbReference type="NCBI Taxonomy" id="426128"/>
    <lineage>
        <taxon>Bacteria</taxon>
        <taxon>Bacillati</taxon>
        <taxon>Bacillota</taxon>
        <taxon>Clostridia</taxon>
        <taxon>Peptostreptococcales</taxon>
        <taxon>Natronincolaceae</taxon>
        <taxon>Natronincola</taxon>
    </lineage>
</organism>
<dbReference type="InterPro" id="IPR036187">
    <property type="entry name" value="DNA_mismatch_repair_MutS_sf"/>
</dbReference>
<dbReference type="GO" id="GO:0016887">
    <property type="term" value="F:ATP hydrolysis activity"/>
    <property type="evidence" value="ECO:0007669"/>
    <property type="project" value="InterPro"/>
</dbReference>
<feature type="domain" description="DNA mismatch repair proteins mutS family" evidence="9">
    <location>
        <begin position="405"/>
        <end position="421"/>
    </location>
</feature>
<dbReference type="EMBL" id="FOHU01000007">
    <property type="protein sequence ID" value="SET30266.1"/>
    <property type="molecule type" value="Genomic_DNA"/>
</dbReference>
<evidence type="ECO:0000256" key="2">
    <source>
        <dbReference type="ARBA" id="ARBA00022730"/>
    </source>
</evidence>
<evidence type="ECO:0000256" key="8">
    <source>
        <dbReference type="SAM" id="MobiDB-lite"/>
    </source>
</evidence>
<dbReference type="GO" id="GO:0004519">
    <property type="term" value="F:endonuclease activity"/>
    <property type="evidence" value="ECO:0007669"/>
    <property type="project" value="UniProtKB-KW"/>
</dbReference>
<dbReference type="GO" id="GO:0019843">
    <property type="term" value="F:rRNA binding"/>
    <property type="evidence" value="ECO:0007669"/>
    <property type="project" value="UniProtKB-KW"/>
</dbReference>
<dbReference type="OrthoDB" id="9808166at2"/>
<dbReference type="RefSeq" id="WP_090443077.1">
    <property type="nucleotide sequence ID" value="NZ_FOHU01000007.1"/>
</dbReference>
<keyword evidence="4" id="KW-0378">Hydrolase</keyword>
<dbReference type="AlphaFoldDB" id="A0A1I0DD61"/>